<accession>A0A9P7KIG7</accession>
<evidence type="ECO:0000256" key="3">
    <source>
        <dbReference type="SAM" id="SignalP"/>
    </source>
</evidence>
<proteinExistence type="inferred from homology"/>
<protein>
    <recommendedName>
        <fullName evidence="4">Beta-lactamase-related domain-containing protein</fullName>
    </recommendedName>
</protein>
<dbReference type="Pfam" id="PF00144">
    <property type="entry name" value="Beta-lactamase"/>
    <property type="match status" value="1"/>
</dbReference>
<dbReference type="InterPro" id="IPR035959">
    <property type="entry name" value="RutC-like_sf"/>
</dbReference>
<dbReference type="SUPFAM" id="SSF56601">
    <property type="entry name" value="beta-lactamase/transpeptidase-like"/>
    <property type="match status" value="1"/>
</dbReference>
<dbReference type="FunFam" id="3.30.1330.40:FF:000001">
    <property type="entry name" value="L-PSP family endoribonuclease"/>
    <property type="match status" value="1"/>
</dbReference>
<name>A0A9P7KIG7_9AGAR</name>
<evidence type="ECO:0000256" key="2">
    <source>
        <dbReference type="SAM" id="MobiDB-lite"/>
    </source>
</evidence>
<dbReference type="PANTHER" id="PTHR11803">
    <property type="entry name" value="2-IMINOBUTANOATE/2-IMINOPROPANOATE DEAMINASE RIDA"/>
    <property type="match status" value="1"/>
</dbReference>
<keyword evidence="3" id="KW-0732">Signal</keyword>
<dbReference type="EMBL" id="JABCKI010000735">
    <property type="protein sequence ID" value="KAG5649740.1"/>
    <property type="molecule type" value="Genomic_DNA"/>
</dbReference>
<dbReference type="InterPro" id="IPR012338">
    <property type="entry name" value="Beta-lactam/transpept-like"/>
</dbReference>
<reference evidence="5" key="1">
    <citation type="submission" date="2021-02" db="EMBL/GenBank/DDBJ databases">
        <authorList>
            <person name="Nieuwenhuis M."/>
            <person name="Van De Peppel L.J.J."/>
        </authorList>
    </citation>
    <scope>NUCLEOTIDE SEQUENCE</scope>
    <source>
        <strain evidence="5">D49</strain>
    </source>
</reference>
<feature type="region of interest" description="Disordered" evidence="2">
    <location>
        <begin position="417"/>
        <end position="437"/>
    </location>
</feature>
<dbReference type="GO" id="GO:0019239">
    <property type="term" value="F:deaminase activity"/>
    <property type="evidence" value="ECO:0007669"/>
    <property type="project" value="TreeGrafter"/>
</dbReference>
<evidence type="ECO:0000313" key="6">
    <source>
        <dbReference type="Proteomes" id="UP000717328"/>
    </source>
</evidence>
<dbReference type="InterPro" id="IPR019897">
    <property type="entry name" value="RidA_CS"/>
</dbReference>
<feature type="chain" id="PRO_5040354495" description="Beta-lactamase-related domain-containing protein" evidence="3">
    <location>
        <begin position="28"/>
        <end position="728"/>
    </location>
</feature>
<dbReference type="InterPro" id="IPR001466">
    <property type="entry name" value="Beta-lactam-related"/>
</dbReference>
<dbReference type="AlphaFoldDB" id="A0A9P7KIG7"/>
<comment type="caution">
    <text evidence="5">The sequence shown here is derived from an EMBL/GenBank/DDBJ whole genome shotgun (WGS) entry which is preliminary data.</text>
</comment>
<dbReference type="PROSITE" id="PS01094">
    <property type="entry name" value="UPF0076"/>
    <property type="match status" value="1"/>
</dbReference>
<dbReference type="GO" id="GO:0005829">
    <property type="term" value="C:cytosol"/>
    <property type="evidence" value="ECO:0007669"/>
    <property type="project" value="TreeGrafter"/>
</dbReference>
<dbReference type="NCBIfam" id="TIGR00004">
    <property type="entry name" value="Rid family detoxifying hydrolase"/>
    <property type="match status" value="1"/>
</dbReference>
<evidence type="ECO:0000259" key="4">
    <source>
        <dbReference type="Pfam" id="PF00144"/>
    </source>
</evidence>
<evidence type="ECO:0000313" key="5">
    <source>
        <dbReference type="EMBL" id="KAG5649740.1"/>
    </source>
</evidence>
<dbReference type="Gene3D" id="3.30.1330.40">
    <property type="entry name" value="RutC-like"/>
    <property type="match status" value="1"/>
</dbReference>
<keyword evidence="6" id="KW-1185">Reference proteome</keyword>
<dbReference type="Pfam" id="PF01042">
    <property type="entry name" value="Ribonuc_L-PSP"/>
    <property type="match status" value="1"/>
</dbReference>
<feature type="compositionally biased region" description="Polar residues" evidence="2">
    <location>
        <begin position="426"/>
        <end position="437"/>
    </location>
</feature>
<dbReference type="InterPro" id="IPR006175">
    <property type="entry name" value="YjgF/YER057c/UK114"/>
</dbReference>
<evidence type="ECO:0000256" key="1">
    <source>
        <dbReference type="ARBA" id="ARBA00010552"/>
    </source>
</evidence>
<comment type="similarity">
    <text evidence="1">Belongs to the RutC family.</text>
</comment>
<sequence length="728" mass="79442">MRLQSLFRLFPYYLVWTLLAGVTGAHSQTTGGNRTTIVDAELEAFINKVLADWNSPGGVAVAFVKKDDNGVWTNVETKGYGRATASGTNVTENTMFNIGSNSKLFTALATSLLINNETISPRLNWDSKIKDFVPMFNLTDPVATEEATPLDLMTHRTGYTLHDFSYRYSDDVPAVIEKMQYLRQSAGFRDVWQYNNNMYTTLSYLPTLLLPNKPPFARYVKEFIFDKLGMNRTTYDYNKANAEGLRADGMAREGLDVYKDPFSGTPRAVQYWTSQTGGEDGSVLAGAGGVITCATDVATLLQTLLLDGVHPKTNETVIPPGVLKKITRALSLQTGTPDWPEVSLYAYGAAQLQITYRGHRFNTQISRLPYDNLGVSVLTNDHEYGKVIGEIIKNHILDKALGLEPIDWNSRYKAQKSIPPVPATPRPTNSTLPSTNFTNIAGTYENRGYGEIELCLLAPENPSPSASCAALTTNITTILPGVLRPGIPTLVGLVDSPWYSHIVVEHFNADLFNPTNDSALPYWTFNDKRSSDNKMIAELDVSGDQVALGLAGFWEGLWDGAAAGVPKPLGATVRERAEVYFVKGASSPSRARAAAAVPQTDAALSVVFSDQAPPAIGPYSQGIKFGDLLFLSGSLPLNSKGELVGEGDVRAQTRQVLANMKAVIDAAGSDLGKVIKTTVFLKSLQDFETVNGIYGNFFGDHRPTRSAYEVSRLPRDVLVEIEAIVSTK</sequence>
<dbReference type="SUPFAM" id="SSF55298">
    <property type="entry name" value="YjgF-like"/>
    <property type="match status" value="1"/>
</dbReference>
<organism evidence="5 6">
    <name type="scientific">Sphagnurus paluster</name>
    <dbReference type="NCBI Taxonomy" id="117069"/>
    <lineage>
        <taxon>Eukaryota</taxon>
        <taxon>Fungi</taxon>
        <taxon>Dikarya</taxon>
        <taxon>Basidiomycota</taxon>
        <taxon>Agaricomycotina</taxon>
        <taxon>Agaricomycetes</taxon>
        <taxon>Agaricomycetidae</taxon>
        <taxon>Agaricales</taxon>
        <taxon>Tricholomatineae</taxon>
        <taxon>Lyophyllaceae</taxon>
        <taxon>Sphagnurus</taxon>
    </lineage>
</organism>
<dbReference type="InterPro" id="IPR006056">
    <property type="entry name" value="RidA"/>
</dbReference>
<gene>
    <name evidence="5" type="ORF">H0H81_002237</name>
</gene>
<dbReference type="PANTHER" id="PTHR11803:SF39">
    <property type="entry name" value="2-IMINOBUTANOATE_2-IMINOPROPANOATE DEAMINASE"/>
    <property type="match status" value="1"/>
</dbReference>
<dbReference type="CDD" id="cd00448">
    <property type="entry name" value="YjgF_YER057c_UK114_family"/>
    <property type="match status" value="1"/>
</dbReference>
<dbReference type="OrthoDB" id="5946976at2759"/>
<feature type="domain" description="Beta-lactamase-related" evidence="4">
    <location>
        <begin position="75"/>
        <end position="382"/>
    </location>
</feature>
<feature type="signal peptide" evidence="3">
    <location>
        <begin position="1"/>
        <end position="27"/>
    </location>
</feature>
<dbReference type="Gene3D" id="3.40.710.10">
    <property type="entry name" value="DD-peptidase/beta-lactamase superfamily"/>
    <property type="match status" value="1"/>
</dbReference>
<dbReference type="Proteomes" id="UP000717328">
    <property type="component" value="Unassembled WGS sequence"/>
</dbReference>
<reference evidence="5" key="2">
    <citation type="submission" date="2021-10" db="EMBL/GenBank/DDBJ databases">
        <title>Phylogenomics reveals ancestral predisposition of the termite-cultivated fungus Termitomyces towards a domesticated lifestyle.</title>
        <authorList>
            <person name="Auxier B."/>
            <person name="Grum-Grzhimaylo A."/>
            <person name="Cardenas M.E."/>
            <person name="Lodge J.D."/>
            <person name="Laessoe T."/>
            <person name="Pedersen O."/>
            <person name="Smith M.E."/>
            <person name="Kuyper T.W."/>
            <person name="Franco-Molano E.A."/>
            <person name="Baroni T.J."/>
            <person name="Aanen D.K."/>
        </authorList>
    </citation>
    <scope>NUCLEOTIDE SEQUENCE</scope>
    <source>
        <strain evidence="5">D49</strain>
    </source>
</reference>